<dbReference type="EMBL" id="GBRD01000819">
    <property type="protein sequence ID" value="JAG65002.1"/>
    <property type="molecule type" value="Transcribed_RNA"/>
</dbReference>
<protein>
    <submittedName>
        <fullName evidence="3">Uncharacterized protein</fullName>
    </submittedName>
</protein>
<reference evidence="3" key="1">
    <citation type="submission" date="2014-09" db="EMBL/GenBank/DDBJ databases">
        <authorList>
            <person name="Magalhaes I.L.F."/>
            <person name="Oliveira U."/>
            <person name="Santos F.R."/>
            <person name="Vidigal T.H.D.A."/>
            <person name="Brescovit A.D."/>
            <person name="Santos A.J."/>
        </authorList>
    </citation>
    <scope>NUCLEOTIDE SEQUENCE</scope>
</reference>
<dbReference type="EMBL" id="GBRD01016518">
    <property type="protein sequence ID" value="JAG49308.1"/>
    <property type="molecule type" value="Transcribed_RNA"/>
</dbReference>
<organism evidence="3">
    <name type="scientific">Lygus hesperus</name>
    <name type="common">Western plant bug</name>
    <dbReference type="NCBI Taxonomy" id="30085"/>
    <lineage>
        <taxon>Eukaryota</taxon>
        <taxon>Metazoa</taxon>
        <taxon>Ecdysozoa</taxon>
        <taxon>Arthropoda</taxon>
        <taxon>Hexapoda</taxon>
        <taxon>Insecta</taxon>
        <taxon>Pterygota</taxon>
        <taxon>Neoptera</taxon>
        <taxon>Paraneoptera</taxon>
        <taxon>Hemiptera</taxon>
        <taxon>Heteroptera</taxon>
        <taxon>Panheteroptera</taxon>
        <taxon>Cimicomorpha</taxon>
        <taxon>Miridae</taxon>
        <taxon>Mirini</taxon>
        <taxon>Lygus</taxon>
    </lineage>
</organism>
<feature type="compositionally biased region" description="Polar residues" evidence="1">
    <location>
        <begin position="143"/>
        <end position="156"/>
    </location>
</feature>
<dbReference type="AlphaFoldDB" id="A0A0K8THF2"/>
<feature type="signal peptide" evidence="2">
    <location>
        <begin position="1"/>
        <end position="20"/>
    </location>
</feature>
<feature type="region of interest" description="Disordered" evidence="1">
    <location>
        <begin position="118"/>
        <end position="156"/>
    </location>
</feature>
<evidence type="ECO:0000256" key="2">
    <source>
        <dbReference type="SAM" id="SignalP"/>
    </source>
</evidence>
<sequence length="211" mass="23739">MATIFSAFFLLLAMTGGVMSISVPTGKKTPITPAKPTPRPIYHKTVPPLAPVVEYTEENPEPPPLDPSYVPVTYQYINALIAHGNYYVPIRLKMPVYVAPAPQQQQQQLQQQQQQQQQQQRQLQQEQQEQESNAISEPPTPVPVNTRNSAPKSPRSPSITFLNLTCTITFPQKVVIRRKPWHNPLKSDTTSIIKVVKITEINHQILAFGKT</sequence>
<name>A0A0K8THF2_LYGHE</name>
<feature type="chain" id="PRO_5015042178" evidence="2">
    <location>
        <begin position="21"/>
        <end position="211"/>
    </location>
</feature>
<proteinExistence type="predicted"/>
<evidence type="ECO:0000256" key="1">
    <source>
        <dbReference type="SAM" id="MobiDB-lite"/>
    </source>
</evidence>
<keyword evidence="2" id="KW-0732">Signal</keyword>
<evidence type="ECO:0000313" key="3">
    <source>
        <dbReference type="EMBL" id="JAG65002.1"/>
    </source>
</evidence>
<feature type="compositionally biased region" description="Low complexity" evidence="1">
    <location>
        <begin position="118"/>
        <end position="131"/>
    </location>
</feature>
<accession>A0A0K8THF2</accession>